<comment type="caution">
    <text evidence="2">The sequence shown here is derived from an EMBL/GenBank/DDBJ whole genome shotgun (WGS) entry which is preliminary data.</text>
</comment>
<proteinExistence type="predicted"/>
<evidence type="ECO:0000313" key="2">
    <source>
        <dbReference type="EMBL" id="GBP66429.1"/>
    </source>
</evidence>
<gene>
    <name evidence="2" type="ORF">EVAR_88763_1</name>
</gene>
<feature type="compositionally biased region" description="Basic and acidic residues" evidence="1">
    <location>
        <begin position="56"/>
        <end position="67"/>
    </location>
</feature>
<organism evidence="2 3">
    <name type="scientific">Eumeta variegata</name>
    <name type="common">Bagworm moth</name>
    <name type="synonym">Eumeta japonica</name>
    <dbReference type="NCBI Taxonomy" id="151549"/>
    <lineage>
        <taxon>Eukaryota</taxon>
        <taxon>Metazoa</taxon>
        <taxon>Ecdysozoa</taxon>
        <taxon>Arthropoda</taxon>
        <taxon>Hexapoda</taxon>
        <taxon>Insecta</taxon>
        <taxon>Pterygota</taxon>
        <taxon>Neoptera</taxon>
        <taxon>Endopterygota</taxon>
        <taxon>Lepidoptera</taxon>
        <taxon>Glossata</taxon>
        <taxon>Ditrysia</taxon>
        <taxon>Tineoidea</taxon>
        <taxon>Psychidae</taxon>
        <taxon>Oiketicinae</taxon>
        <taxon>Eumeta</taxon>
    </lineage>
</organism>
<protein>
    <submittedName>
        <fullName evidence="2">Uncharacterized protein</fullName>
    </submittedName>
</protein>
<accession>A0A4C1XVZ2</accession>
<keyword evidence="3" id="KW-1185">Reference proteome</keyword>
<feature type="region of interest" description="Disordered" evidence="1">
    <location>
        <begin position="43"/>
        <end position="67"/>
    </location>
</feature>
<dbReference type="EMBL" id="BGZK01000956">
    <property type="protein sequence ID" value="GBP66429.1"/>
    <property type="molecule type" value="Genomic_DNA"/>
</dbReference>
<evidence type="ECO:0000256" key="1">
    <source>
        <dbReference type="SAM" id="MobiDB-lite"/>
    </source>
</evidence>
<dbReference type="Proteomes" id="UP000299102">
    <property type="component" value="Unassembled WGS sequence"/>
</dbReference>
<dbReference type="AlphaFoldDB" id="A0A4C1XVZ2"/>
<name>A0A4C1XVZ2_EUMVA</name>
<sequence>MGICFPSLKIGLQRWRDRFHSRHCCGKPSRDLVIPDRSVRTRTPWTGSARAGAADDPSRRQDVKEGRLGALNGARGVGRRARGEWLILTHG</sequence>
<reference evidence="2 3" key="1">
    <citation type="journal article" date="2019" name="Commun. Biol.">
        <title>The bagworm genome reveals a unique fibroin gene that provides high tensile strength.</title>
        <authorList>
            <person name="Kono N."/>
            <person name="Nakamura H."/>
            <person name="Ohtoshi R."/>
            <person name="Tomita M."/>
            <person name="Numata K."/>
            <person name="Arakawa K."/>
        </authorList>
    </citation>
    <scope>NUCLEOTIDE SEQUENCE [LARGE SCALE GENOMIC DNA]</scope>
</reference>
<evidence type="ECO:0000313" key="3">
    <source>
        <dbReference type="Proteomes" id="UP000299102"/>
    </source>
</evidence>